<dbReference type="InterPro" id="IPR012659">
    <property type="entry name" value="CHP02444"/>
</dbReference>
<dbReference type="AlphaFoldDB" id="A0A244CLB0"/>
<comment type="caution">
    <text evidence="1">The sequence shown here is derived from an EMBL/GenBank/DDBJ whole genome shotgun (WGS) entry which is preliminary data.</text>
</comment>
<proteinExistence type="predicted"/>
<sequence length="161" mass="18867">MPTAINSQAFWQFSLDIYRHPQVANTLLEWQDTDDKNVNLCLFLLYLNTLNIQLSAHQLMQLIAALTPFNKQFTAPLRALRAQLKKQYFTLPHYETMRAQMLATELSFEQQEQHLLVEAYHQFLTHHHAQPDNLALYISDRTLAKKPDLNQTLHQLIHSTE</sequence>
<dbReference type="RefSeq" id="WP_086745987.1">
    <property type="nucleotide sequence ID" value="NZ_MWPV01000008.1"/>
</dbReference>
<dbReference type="EMBL" id="MWPV01000008">
    <property type="protein sequence ID" value="OUL56070.1"/>
    <property type="molecule type" value="Genomic_DNA"/>
</dbReference>
<organism evidence="1 2">
    <name type="scientific">Pseudoalteromonas ulvae</name>
    <dbReference type="NCBI Taxonomy" id="107327"/>
    <lineage>
        <taxon>Bacteria</taxon>
        <taxon>Pseudomonadati</taxon>
        <taxon>Pseudomonadota</taxon>
        <taxon>Gammaproteobacteria</taxon>
        <taxon>Alteromonadales</taxon>
        <taxon>Pseudoalteromonadaceae</taxon>
        <taxon>Pseudoalteromonas</taxon>
    </lineage>
</organism>
<reference evidence="1 2" key="1">
    <citation type="submission" date="2017-02" db="EMBL/GenBank/DDBJ databases">
        <title>Pseudoalteromonas ulvae TC14 Genome.</title>
        <authorList>
            <person name="Molmeret M."/>
        </authorList>
    </citation>
    <scope>NUCLEOTIDE SEQUENCE [LARGE SCALE GENOMIC DNA]</scope>
    <source>
        <strain evidence="1">TC14</strain>
    </source>
</reference>
<dbReference type="NCBIfam" id="TIGR02444">
    <property type="entry name" value="TIGR02444 family protein"/>
    <property type="match status" value="1"/>
</dbReference>
<evidence type="ECO:0000313" key="1">
    <source>
        <dbReference type="EMBL" id="OUL56070.1"/>
    </source>
</evidence>
<accession>A0A244CLB0</accession>
<evidence type="ECO:0000313" key="2">
    <source>
        <dbReference type="Proteomes" id="UP000194841"/>
    </source>
</evidence>
<dbReference type="Pfam" id="PF09523">
    <property type="entry name" value="DUF2390"/>
    <property type="match status" value="1"/>
</dbReference>
<protein>
    <submittedName>
        <fullName evidence="1">TIGR02444 family protein</fullName>
    </submittedName>
</protein>
<keyword evidence="2" id="KW-1185">Reference proteome</keyword>
<dbReference type="Proteomes" id="UP000194841">
    <property type="component" value="Unassembled WGS sequence"/>
</dbReference>
<name>A0A244CLB0_PSEDV</name>
<gene>
    <name evidence="1" type="ORF">B1199_20435</name>
</gene>
<dbReference type="OrthoDB" id="6293166at2"/>